<keyword evidence="1" id="KW-0812">Transmembrane</keyword>
<feature type="signal peptide" evidence="2">
    <location>
        <begin position="1"/>
        <end position="16"/>
    </location>
</feature>
<keyword evidence="2" id="KW-0732">Signal</keyword>
<evidence type="ECO:0000313" key="4">
    <source>
        <dbReference type="Ensembl" id="ENSPSNP00000017007.1"/>
    </source>
</evidence>
<sequence>FLPPFLLPLLLPLLSSSPQSPPALECFQCHRVNASGGCESQESFCQTQGSQQCFLRKIYEGDTISYGYQGCSSLWVPMKLFKLILLLSPFCLFTSLFCFLDSTYK</sequence>
<feature type="transmembrane region" description="Helical" evidence="1">
    <location>
        <begin position="80"/>
        <end position="100"/>
    </location>
</feature>
<keyword evidence="1" id="KW-0472">Membrane</keyword>
<proteinExistence type="predicted"/>
<dbReference type="GeneTree" id="ENSGT00940000163158"/>
<evidence type="ECO:0000259" key="3">
    <source>
        <dbReference type="Pfam" id="PF00021"/>
    </source>
</evidence>
<dbReference type="InterPro" id="IPR016054">
    <property type="entry name" value="LY6_UPA_recep-like"/>
</dbReference>
<feature type="domain" description="UPAR/Ly6" evidence="3">
    <location>
        <begin position="23"/>
        <end position="83"/>
    </location>
</feature>
<protein>
    <recommendedName>
        <fullName evidence="3">UPAR/Ly6 domain-containing protein</fullName>
    </recommendedName>
</protein>
<feature type="chain" id="PRO_5034876926" description="UPAR/Ly6 domain-containing protein" evidence="2">
    <location>
        <begin position="17"/>
        <end position="105"/>
    </location>
</feature>
<dbReference type="AlphaFoldDB" id="A0A8C9E3L9"/>
<evidence type="ECO:0000313" key="5">
    <source>
        <dbReference type="Proteomes" id="UP000694554"/>
    </source>
</evidence>
<name>A0A8C9E3L9_PHOSS</name>
<reference evidence="4" key="3">
    <citation type="submission" date="2025-09" db="UniProtKB">
        <authorList>
            <consortium name="Ensembl"/>
        </authorList>
    </citation>
    <scope>IDENTIFICATION</scope>
</reference>
<dbReference type="Proteomes" id="UP000694554">
    <property type="component" value="Chromosome 8"/>
</dbReference>
<evidence type="ECO:0000256" key="2">
    <source>
        <dbReference type="SAM" id="SignalP"/>
    </source>
</evidence>
<keyword evidence="1" id="KW-1133">Transmembrane helix</keyword>
<evidence type="ECO:0000256" key="1">
    <source>
        <dbReference type="SAM" id="Phobius"/>
    </source>
</evidence>
<accession>A0A8C9E3L9</accession>
<organism evidence="4 5">
    <name type="scientific">Phocoena sinus</name>
    <name type="common">Vaquita</name>
    <dbReference type="NCBI Taxonomy" id="42100"/>
    <lineage>
        <taxon>Eukaryota</taxon>
        <taxon>Metazoa</taxon>
        <taxon>Chordata</taxon>
        <taxon>Craniata</taxon>
        <taxon>Vertebrata</taxon>
        <taxon>Euteleostomi</taxon>
        <taxon>Mammalia</taxon>
        <taxon>Eutheria</taxon>
        <taxon>Laurasiatheria</taxon>
        <taxon>Artiodactyla</taxon>
        <taxon>Whippomorpha</taxon>
        <taxon>Cetacea</taxon>
        <taxon>Odontoceti</taxon>
        <taxon>Phocoenidae</taxon>
        <taxon>Phocoena</taxon>
    </lineage>
</organism>
<reference evidence="4" key="2">
    <citation type="submission" date="2025-08" db="UniProtKB">
        <authorList>
            <consortium name="Ensembl"/>
        </authorList>
    </citation>
    <scope>IDENTIFICATION</scope>
</reference>
<dbReference type="Pfam" id="PF00021">
    <property type="entry name" value="UPAR_LY6"/>
    <property type="match status" value="1"/>
</dbReference>
<reference evidence="4" key="1">
    <citation type="submission" date="2019-08" db="EMBL/GenBank/DDBJ databases">
        <title>Phocoena sinus (Vaquita) genome, mPhoSin1, primary haplotype.</title>
        <authorList>
            <person name="Morin P."/>
            <person name="Mountcastle J."/>
            <person name="Fungtammasan C."/>
            <person name="Rhie A."/>
            <person name="Rojas-Bracho L."/>
            <person name="Smith C.R."/>
            <person name="Taylor B.L."/>
            <person name="Gulland F.M.D."/>
            <person name="Musser W."/>
            <person name="Houck M."/>
            <person name="Haase B."/>
            <person name="Paez S."/>
            <person name="Howe K."/>
            <person name="Torrance J."/>
            <person name="Formenti G."/>
            <person name="Phillippy A."/>
            <person name="Ryder O."/>
            <person name="Jarvis E.D."/>
            <person name="Fedrigo O."/>
        </authorList>
    </citation>
    <scope>NUCLEOTIDE SEQUENCE [LARGE SCALE GENOMIC DNA]</scope>
</reference>
<dbReference type="Ensembl" id="ENSPSNT00000019173.1">
    <property type="protein sequence ID" value="ENSPSNP00000017007.1"/>
    <property type="gene ID" value="ENSPSNG00000012500.1"/>
</dbReference>
<keyword evidence="5" id="KW-1185">Reference proteome</keyword>